<feature type="region of interest" description="Disordered" evidence="1">
    <location>
        <begin position="1"/>
        <end position="32"/>
    </location>
</feature>
<dbReference type="EMBL" id="GBRH01243202">
    <property type="protein sequence ID" value="JAD54693.1"/>
    <property type="molecule type" value="Transcribed_RNA"/>
</dbReference>
<feature type="region of interest" description="Disordered" evidence="1">
    <location>
        <begin position="42"/>
        <end position="61"/>
    </location>
</feature>
<name>A0A0A9AXV3_ARUDO</name>
<reference evidence="2" key="1">
    <citation type="submission" date="2014-09" db="EMBL/GenBank/DDBJ databases">
        <authorList>
            <person name="Magalhaes I.L.F."/>
            <person name="Oliveira U."/>
            <person name="Santos F.R."/>
            <person name="Vidigal T.H.D.A."/>
            <person name="Brescovit A.D."/>
            <person name="Santos A.J."/>
        </authorList>
    </citation>
    <scope>NUCLEOTIDE SEQUENCE</scope>
    <source>
        <tissue evidence="2">Shoot tissue taken approximately 20 cm above the soil surface</tissue>
    </source>
</reference>
<organism evidence="2">
    <name type="scientific">Arundo donax</name>
    <name type="common">Giant reed</name>
    <name type="synonym">Donax arundinaceus</name>
    <dbReference type="NCBI Taxonomy" id="35708"/>
    <lineage>
        <taxon>Eukaryota</taxon>
        <taxon>Viridiplantae</taxon>
        <taxon>Streptophyta</taxon>
        <taxon>Embryophyta</taxon>
        <taxon>Tracheophyta</taxon>
        <taxon>Spermatophyta</taxon>
        <taxon>Magnoliopsida</taxon>
        <taxon>Liliopsida</taxon>
        <taxon>Poales</taxon>
        <taxon>Poaceae</taxon>
        <taxon>PACMAD clade</taxon>
        <taxon>Arundinoideae</taxon>
        <taxon>Arundineae</taxon>
        <taxon>Arundo</taxon>
    </lineage>
</organism>
<dbReference type="AlphaFoldDB" id="A0A0A9AXV3"/>
<evidence type="ECO:0000313" key="2">
    <source>
        <dbReference type="EMBL" id="JAD54693.1"/>
    </source>
</evidence>
<feature type="compositionally biased region" description="Low complexity" evidence="1">
    <location>
        <begin position="8"/>
        <end position="19"/>
    </location>
</feature>
<reference evidence="2" key="2">
    <citation type="journal article" date="2015" name="Data Brief">
        <title>Shoot transcriptome of the giant reed, Arundo donax.</title>
        <authorList>
            <person name="Barrero R.A."/>
            <person name="Guerrero F.D."/>
            <person name="Moolhuijzen P."/>
            <person name="Goolsby J.A."/>
            <person name="Tidwell J."/>
            <person name="Bellgard S.E."/>
            <person name="Bellgard M.I."/>
        </authorList>
    </citation>
    <scope>NUCLEOTIDE SEQUENCE</scope>
    <source>
        <tissue evidence="2">Shoot tissue taken approximately 20 cm above the soil surface</tissue>
    </source>
</reference>
<evidence type="ECO:0000256" key="1">
    <source>
        <dbReference type="SAM" id="MobiDB-lite"/>
    </source>
</evidence>
<proteinExistence type="predicted"/>
<protein>
    <submittedName>
        <fullName evidence="2">Uncharacterized protein</fullName>
    </submittedName>
</protein>
<accession>A0A0A9AXV3</accession>
<sequence>MAERAGHATSPALALSSTSNRSSETACSRRLAEPKRLTASNLKAILPSQQMETIKEKSSFN</sequence>